<keyword evidence="3" id="KW-1185">Reference proteome</keyword>
<evidence type="ECO:0000256" key="1">
    <source>
        <dbReference type="SAM" id="Phobius"/>
    </source>
</evidence>
<gene>
    <name evidence="2" type="ORF">Tb09.211.0250</name>
</gene>
<keyword evidence="1" id="KW-0472">Membrane</keyword>
<keyword evidence="1" id="KW-0812">Transmembrane</keyword>
<reference evidence="2 3" key="1">
    <citation type="journal article" date="2005" name="Science">
        <title>Comparative genomics of trypanosomatid parasitic protozoa.</title>
        <authorList>
            <person name="El-Sayed N.M."/>
            <person name="Myler P.J."/>
            <person name="Blandin G."/>
            <person name="Berriman M."/>
            <person name="Crabtree J."/>
            <person name="Aggarwal G."/>
            <person name="Caler E."/>
            <person name="Renauld H."/>
            <person name="Worthey E.A."/>
            <person name="Hertz-Fowler C."/>
            <person name="Ghedin E."/>
            <person name="Peacock C."/>
            <person name="Bartholomeu D.C."/>
            <person name="Haas B.J."/>
            <person name="Tran A.N."/>
            <person name="Wortman J.R."/>
            <person name="Alsmark U.C."/>
            <person name="Angiuoli S."/>
            <person name="Anupama A."/>
            <person name="Badger J."/>
            <person name="Bringaud F."/>
            <person name="Cadag E."/>
            <person name="Carlton J.M."/>
            <person name="Cerqueira G.C."/>
            <person name="Creasy T."/>
            <person name="Delcher A.L."/>
            <person name="Djikeng A."/>
            <person name="Embley T.M."/>
            <person name="Hauser C."/>
            <person name="Ivens A.C."/>
            <person name="Kummerfeld S.K."/>
            <person name="Pereira-Leal J.B."/>
            <person name="Nilsson D."/>
            <person name="Peterson J."/>
            <person name="Salzberg S.L."/>
            <person name="Shallom J."/>
            <person name="Silva J.C."/>
            <person name="Sundaram J."/>
            <person name="Westenberger S."/>
            <person name="White O."/>
            <person name="Melville S.E."/>
            <person name="Donelson J.E."/>
            <person name="Andersson B."/>
            <person name="Stuart K.D."/>
            <person name="Hall N."/>
        </authorList>
    </citation>
    <scope>NUCLEOTIDE SEQUENCE [LARGE SCALE GENOMIC DNA]</scope>
    <source>
        <strain evidence="2 3">927/4 GUTat10.1</strain>
    </source>
</reference>
<keyword evidence="1" id="KW-1133">Transmembrane helix</keyword>
<dbReference type="KEGG" id="tbr:Tb09.211.0250"/>
<name>Q38ED5_TRYB2</name>
<feature type="transmembrane region" description="Helical" evidence="1">
    <location>
        <begin position="154"/>
        <end position="181"/>
    </location>
</feature>
<accession>Q38ED5</accession>
<dbReference type="AlphaFoldDB" id="Q38ED5"/>
<feature type="transmembrane region" description="Helical" evidence="1">
    <location>
        <begin position="7"/>
        <end position="30"/>
    </location>
</feature>
<dbReference type="InParanoid" id="Q38ED5"/>
<dbReference type="PaxDb" id="5691-EAN76835"/>
<dbReference type="Proteomes" id="UP000008524">
    <property type="component" value="Chromosome 9"/>
</dbReference>
<feature type="transmembrane region" description="Helical" evidence="1">
    <location>
        <begin position="63"/>
        <end position="84"/>
    </location>
</feature>
<feature type="transmembrane region" description="Helical" evidence="1">
    <location>
        <begin position="104"/>
        <end position="122"/>
    </location>
</feature>
<evidence type="ECO:0000313" key="3">
    <source>
        <dbReference type="Proteomes" id="UP000008524"/>
    </source>
</evidence>
<dbReference type="VEuPathDB" id="TriTrypDB:Tb927.9.8320"/>
<organism evidence="2 3">
    <name type="scientific">Trypanosoma brucei brucei (strain 927/4 GUTat10.1)</name>
    <dbReference type="NCBI Taxonomy" id="185431"/>
    <lineage>
        <taxon>Eukaryota</taxon>
        <taxon>Discoba</taxon>
        <taxon>Euglenozoa</taxon>
        <taxon>Kinetoplastea</taxon>
        <taxon>Metakinetoplastina</taxon>
        <taxon>Trypanosomatida</taxon>
        <taxon>Trypanosomatidae</taxon>
        <taxon>Trypanosoma</taxon>
    </lineage>
</organism>
<dbReference type="GeneID" id="3659849"/>
<proteinExistence type="predicted"/>
<dbReference type="RefSeq" id="XP_827165.1">
    <property type="nucleotide sequence ID" value="XM_822072.1"/>
</dbReference>
<reference evidence="2 3" key="2">
    <citation type="journal article" date="2005" name="Science">
        <title>The genome of the African trypanosome Trypanosoma brucei.</title>
        <authorList>
            <person name="Berriman M."/>
            <person name="Ghedin E."/>
            <person name="Hertz-Fowler C."/>
            <person name="Blandin G."/>
            <person name="Renauld H."/>
            <person name="Bartholomeu D.C."/>
            <person name="Lennard N.J."/>
            <person name="Caler E."/>
            <person name="Hamlin N.E."/>
            <person name="Haas B."/>
            <person name="Bohme U."/>
            <person name="Hannick L."/>
            <person name="Aslett M.A."/>
            <person name="Shallom J."/>
            <person name="Marcello L."/>
            <person name="Hou L."/>
            <person name="Wickstead B."/>
            <person name="Alsmark U.C."/>
            <person name="Arrowsmith C."/>
            <person name="Atkin R.J."/>
            <person name="Barron A.J."/>
            <person name="Bringaud F."/>
            <person name="Brooks K."/>
            <person name="Carrington M."/>
            <person name="Cherevach I."/>
            <person name="Chillingworth T.J."/>
            <person name="Churcher C."/>
            <person name="Clark L.N."/>
            <person name="Corton C.H."/>
            <person name="Cronin A."/>
            <person name="Davies R.M."/>
            <person name="Doggett J."/>
            <person name="Djikeng A."/>
            <person name="Feldblyum T."/>
            <person name="Field M.C."/>
            <person name="Fraser A."/>
            <person name="Goodhead I."/>
            <person name="Hance Z."/>
            <person name="Harper D."/>
            <person name="Harris B.R."/>
            <person name="Hauser H."/>
            <person name="Hostetler J."/>
            <person name="Ivens A."/>
            <person name="Jagels K."/>
            <person name="Johnson D."/>
            <person name="Johnson J."/>
            <person name="Jones K."/>
            <person name="Kerhornou A.X."/>
            <person name="Koo H."/>
            <person name="Larke N."/>
            <person name="Landfear S."/>
            <person name="Larkin C."/>
            <person name="Leech V."/>
            <person name="Line A."/>
            <person name="Lord A."/>
            <person name="Macleod A."/>
            <person name="Mooney P.J."/>
            <person name="Moule S."/>
            <person name="Martin D.M."/>
            <person name="Morgan G.W."/>
            <person name="Mungall K."/>
            <person name="Norbertczak H."/>
            <person name="Ormond D."/>
            <person name="Pai G."/>
            <person name="Peacock C.S."/>
            <person name="Peterson J."/>
            <person name="Quail M.A."/>
            <person name="Rabbinowitsch E."/>
            <person name="Rajandream M.A."/>
            <person name="Reitter C."/>
            <person name="Salzberg S.L."/>
            <person name="Sanders M."/>
            <person name="Schobel S."/>
            <person name="Sharp S."/>
            <person name="Simmonds M."/>
            <person name="Simpson A.J."/>
            <person name="Tallon L."/>
            <person name="Turner C.M."/>
            <person name="Tait A."/>
            <person name="Tivey A.R."/>
            <person name="Van Aken S."/>
            <person name="Walker D."/>
            <person name="Wanless D."/>
            <person name="Wang S."/>
            <person name="White B."/>
            <person name="White O."/>
            <person name="Whitehead S."/>
            <person name="Woodward J."/>
            <person name="Wortman J."/>
            <person name="Adams M.D."/>
            <person name="Embley T.M."/>
            <person name="Gull K."/>
            <person name="Ullu E."/>
            <person name="Barry J.D."/>
            <person name="Fairlamb A.H."/>
            <person name="Opperdoes F."/>
            <person name="Barrell B.G."/>
            <person name="Donelson J.E."/>
            <person name="Hall N."/>
            <person name="Fraser C.M."/>
            <person name="Melville S.E."/>
            <person name="El-Sayed N.M."/>
        </authorList>
    </citation>
    <scope>NUCLEOTIDE SEQUENCE [LARGE SCALE GENOMIC DNA]</scope>
    <source>
        <strain evidence="2 3">927/4 GUTat10.1</strain>
    </source>
</reference>
<protein>
    <submittedName>
        <fullName evidence="2">Uncharacterized protein</fullName>
    </submittedName>
</protein>
<feature type="transmembrane region" description="Helical" evidence="1">
    <location>
        <begin position="36"/>
        <end position="56"/>
    </location>
</feature>
<sequence length="298" mass="35346">MFGIPYTFFFICFSFCPVSITAFFFCLSFRLLPITFADLAMVTFSLPFFIVSIYVLPLFFKKIIMIIMMCALHPLFVYYTFLFHNGTEFVVLLEMKKKGGEKPFVRDVSHFTWLYVLVSTIFKKKIPYRVLFVNAVEKEMEEGGKGRKQMSQMIYVFVWLYIFAFAINFSLVAVLFSIFPLNDTPSFFDVLILMKQYLLFSCRLTWCHYNTRREVEGIFFSRLITPSNIEQNNEYIYIYIYVIHRWEGSDAKSKVMKQKRQQQQQGKGRIRRTTMHGGAACFFFYPFDNSVNSMRESY</sequence>
<evidence type="ECO:0000313" key="2">
    <source>
        <dbReference type="EMBL" id="EAN76835.1"/>
    </source>
</evidence>
<dbReference type="EMBL" id="CM000207">
    <property type="protein sequence ID" value="EAN76835.1"/>
    <property type="molecule type" value="Genomic_DNA"/>
</dbReference>
<dbReference type="GO" id="GO:0005737">
    <property type="term" value="C:cytoplasm"/>
    <property type="evidence" value="ECO:0000314"/>
    <property type="project" value="GeneDB"/>
</dbReference>